<sequence>MTGRTSLQANAGRRSGGGIQKRRSTGRVDREGDLDMGGQAAGGPRARPISGAKPRVTRSSTASGQKSEAGPSKGFRPVRNTARHPVGTVNGIKQPAGGFIEMKVHGWKNLKATGAETILFLERRLKEKLRRVRPVGDNIMFQVPLVKVPTILEWDNVKFAGGNLRIEAVNELPASILAAIKPSVDRSEEAQQLAGLLKDVLQSRYVPESKMLDLSALGTHPQLQNSGFFNQESTRAKMFPAMMKVADEQFTNRAEKRESVVSVNLASNTLNDISMVVSLAATFPELKNLSLEDNNITTFKQLEPWRFKFRKLEQLVLRGNPITQLPNYREDCRKWWRSLAMLDNEYYPEPPPTARNDRSEGPGPFPPMPLMLMPSGIIDDLDHTNDFLASFFPMFDGDRKLCVETFYNELSMFSISVNVSAPRLSGDTKHNIQKWDSYIPKSRNMVRLRNPTAIKDRCARGPAAILKNWDTLPRTLHDVTDSTKWNYDSKNIPFEGTTGMLLTVHGEYEEPENVAMEGIASKRSFTRTFMVVPKGPDGGYLIRRDMLLVRAYGGSSAWQPETLMPQPAAPQIPGAPAEAAQQIPEQPVTDPIQLQMIQQLISQTGLTPKYSLLCLEQTGWDLAQAMIAFNEVIANGTLPADALTQPAV</sequence>
<evidence type="ECO:0000256" key="8">
    <source>
        <dbReference type="ARBA" id="ARBA00023242"/>
    </source>
</evidence>
<evidence type="ECO:0000256" key="11">
    <source>
        <dbReference type="SAM" id="MobiDB-lite"/>
    </source>
</evidence>
<dbReference type="InterPro" id="IPR018222">
    <property type="entry name" value="Nuclear_transport_factor_2_euk"/>
</dbReference>
<keyword evidence="6" id="KW-0677">Repeat</keyword>
<dbReference type="SMART" id="SM00804">
    <property type="entry name" value="TAP_C"/>
    <property type="match status" value="1"/>
</dbReference>
<dbReference type="PROSITE" id="PS51281">
    <property type="entry name" value="TAP_C"/>
    <property type="match status" value="1"/>
</dbReference>
<dbReference type="PROSITE" id="PS50177">
    <property type="entry name" value="NTF2_DOMAIN"/>
    <property type="match status" value="1"/>
</dbReference>
<evidence type="ECO:0000256" key="9">
    <source>
        <dbReference type="ARBA" id="ARBA00055253"/>
    </source>
</evidence>
<evidence type="ECO:0000313" key="15">
    <source>
        <dbReference type="Proteomes" id="UP001313282"/>
    </source>
</evidence>
<comment type="caution">
    <text evidence="14">The sequence shown here is derived from an EMBL/GenBank/DDBJ whole genome shotgun (WGS) entry which is preliminary data.</text>
</comment>
<gene>
    <name evidence="14" type="primary">MEX67</name>
    <name evidence="14" type="ORF">TWF718_005048</name>
</gene>
<dbReference type="SUPFAM" id="SSF52058">
    <property type="entry name" value="L domain-like"/>
    <property type="match status" value="1"/>
</dbReference>
<evidence type="ECO:0000256" key="3">
    <source>
        <dbReference type="ARBA" id="ARBA00022448"/>
    </source>
</evidence>
<evidence type="ECO:0000256" key="1">
    <source>
        <dbReference type="ARBA" id="ARBA00004123"/>
    </source>
</evidence>
<dbReference type="Pfam" id="PF03943">
    <property type="entry name" value="TAP_C"/>
    <property type="match status" value="1"/>
</dbReference>
<keyword evidence="4" id="KW-0963">Cytoplasm</keyword>
<evidence type="ECO:0000259" key="13">
    <source>
        <dbReference type="PROSITE" id="PS51281"/>
    </source>
</evidence>
<feature type="region of interest" description="Disordered" evidence="11">
    <location>
        <begin position="1"/>
        <end position="91"/>
    </location>
</feature>
<organism evidence="14 15">
    <name type="scientific">Orbilia javanica</name>
    <dbReference type="NCBI Taxonomy" id="47235"/>
    <lineage>
        <taxon>Eukaryota</taxon>
        <taxon>Fungi</taxon>
        <taxon>Dikarya</taxon>
        <taxon>Ascomycota</taxon>
        <taxon>Pezizomycotina</taxon>
        <taxon>Orbiliomycetes</taxon>
        <taxon>Orbiliales</taxon>
        <taxon>Orbiliaceae</taxon>
        <taxon>Orbilia</taxon>
    </lineage>
</organism>
<keyword evidence="3" id="KW-0813">Transport</keyword>
<dbReference type="AlphaFoldDB" id="A0AAN8MWB0"/>
<feature type="domain" description="TAP-C" evidence="13">
    <location>
        <begin position="591"/>
        <end position="646"/>
    </location>
</feature>
<dbReference type="Gene3D" id="1.10.8.10">
    <property type="entry name" value="DNA helicase RuvA subunit, C-terminal domain"/>
    <property type="match status" value="1"/>
</dbReference>
<dbReference type="CDD" id="cd14342">
    <property type="entry name" value="UBA_TAP-C"/>
    <property type="match status" value="1"/>
</dbReference>
<dbReference type="PANTHER" id="PTHR10662:SF22">
    <property type="entry name" value="NUCLEAR RNA EXPORT FACTOR 1"/>
    <property type="match status" value="1"/>
</dbReference>
<name>A0AAN8MWB0_9PEZI</name>
<dbReference type="InterPro" id="IPR032710">
    <property type="entry name" value="NTF2-like_dom_sf"/>
</dbReference>
<dbReference type="InterPro" id="IPR002075">
    <property type="entry name" value="NTF2_dom"/>
</dbReference>
<dbReference type="Pfam" id="PF18444">
    <property type="entry name" value="RRM_9"/>
    <property type="match status" value="1"/>
</dbReference>
<feature type="compositionally biased region" description="Polar residues" evidence="11">
    <location>
        <begin position="57"/>
        <end position="66"/>
    </location>
</feature>
<protein>
    <recommendedName>
        <fullName evidence="10">mRNA export factor MEX67</fullName>
    </recommendedName>
</protein>
<dbReference type="FunFam" id="3.80.10.10:FF:000296">
    <property type="entry name" value="mRNA export factor MEX67"/>
    <property type="match status" value="1"/>
</dbReference>
<dbReference type="PROSITE" id="PS51450">
    <property type="entry name" value="LRR"/>
    <property type="match status" value="2"/>
</dbReference>
<evidence type="ECO:0000256" key="6">
    <source>
        <dbReference type="ARBA" id="ARBA00022737"/>
    </source>
</evidence>
<dbReference type="GO" id="GO:0005634">
    <property type="term" value="C:nucleus"/>
    <property type="evidence" value="ECO:0007669"/>
    <property type="project" value="UniProtKB-SubCell"/>
</dbReference>
<dbReference type="InterPro" id="IPR030217">
    <property type="entry name" value="NXF_fam"/>
</dbReference>
<dbReference type="SUPFAM" id="SSF46934">
    <property type="entry name" value="UBA-like"/>
    <property type="match status" value="1"/>
</dbReference>
<keyword evidence="7" id="KW-0509">mRNA transport</keyword>
<feature type="domain" description="NTF2" evidence="12">
    <location>
        <begin position="383"/>
        <end position="549"/>
    </location>
</feature>
<dbReference type="Gene3D" id="3.80.10.10">
    <property type="entry name" value="Ribonuclease Inhibitor"/>
    <property type="match status" value="1"/>
</dbReference>
<comment type="function">
    <text evidence="9">Involved in the export of mRNA from the nucleus to the cytoplasm.</text>
</comment>
<dbReference type="InterPro" id="IPR005637">
    <property type="entry name" value="TAP_C_dom"/>
</dbReference>
<evidence type="ECO:0000256" key="4">
    <source>
        <dbReference type="ARBA" id="ARBA00022490"/>
    </source>
</evidence>
<dbReference type="Proteomes" id="UP001313282">
    <property type="component" value="Unassembled WGS sequence"/>
</dbReference>
<evidence type="ECO:0000256" key="2">
    <source>
        <dbReference type="ARBA" id="ARBA00009285"/>
    </source>
</evidence>
<comment type="subcellular location">
    <subcellularLocation>
        <location evidence="1">Nucleus</location>
    </subcellularLocation>
</comment>
<keyword evidence="8" id="KW-0539">Nucleus</keyword>
<evidence type="ECO:0000256" key="10">
    <source>
        <dbReference type="ARBA" id="ARBA00069694"/>
    </source>
</evidence>
<reference evidence="14 15" key="1">
    <citation type="submission" date="2019-10" db="EMBL/GenBank/DDBJ databases">
        <authorList>
            <person name="Palmer J.M."/>
        </authorList>
    </citation>
    <scope>NUCLEOTIDE SEQUENCE [LARGE SCALE GENOMIC DNA]</scope>
    <source>
        <strain evidence="14 15">TWF718</strain>
    </source>
</reference>
<comment type="similarity">
    <text evidence="2">Belongs to the NXF family.</text>
</comment>
<dbReference type="InterPro" id="IPR057125">
    <property type="entry name" value="NXF1/2/3/5-like_LRR"/>
</dbReference>
<dbReference type="InterPro" id="IPR009060">
    <property type="entry name" value="UBA-like_sf"/>
</dbReference>
<dbReference type="InterPro" id="IPR040736">
    <property type="entry name" value="Mex67_RRM"/>
</dbReference>
<evidence type="ECO:0000256" key="5">
    <source>
        <dbReference type="ARBA" id="ARBA00022614"/>
    </source>
</evidence>
<evidence type="ECO:0000256" key="7">
    <source>
        <dbReference type="ARBA" id="ARBA00022816"/>
    </source>
</evidence>
<dbReference type="SUPFAM" id="SSF54427">
    <property type="entry name" value="NTF2-like"/>
    <property type="match status" value="1"/>
</dbReference>
<dbReference type="PANTHER" id="PTHR10662">
    <property type="entry name" value="NUCLEAR RNA EXPORT FACTOR"/>
    <property type="match status" value="1"/>
</dbReference>
<evidence type="ECO:0000259" key="12">
    <source>
        <dbReference type="PROSITE" id="PS50177"/>
    </source>
</evidence>
<keyword evidence="15" id="KW-1185">Reference proteome</keyword>
<dbReference type="GO" id="GO:0003723">
    <property type="term" value="F:RNA binding"/>
    <property type="evidence" value="ECO:0007669"/>
    <property type="project" value="TreeGrafter"/>
</dbReference>
<dbReference type="Pfam" id="PF24048">
    <property type="entry name" value="LRR_NXF1-5"/>
    <property type="match status" value="1"/>
</dbReference>
<dbReference type="EMBL" id="JAVHNR010000002">
    <property type="protein sequence ID" value="KAK6351904.1"/>
    <property type="molecule type" value="Genomic_DNA"/>
</dbReference>
<evidence type="ECO:0000313" key="14">
    <source>
        <dbReference type="EMBL" id="KAK6351904.1"/>
    </source>
</evidence>
<accession>A0AAN8MWB0</accession>
<dbReference type="Gene3D" id="3.10.450.50">
    <property type="match status" value="1"/>
</dbReference>
<dbReference type="InterPro" id="IPR001611">
    <property type="entry name" value="Leu-rich_rpt"/>
</dbReference>
<dbReference type="Pfam" id="PF22602">
    <property type="entry name" value="NXF_NTF2"/>
    <property type="match status" value="1"/>
</dbReference>
<keyword evidence="5" id="KW-0433">Leucine-rich repeat</keyword>
<proteinExistence type="inferred from homology"/>
<dbReference type="InterPro" id="IPR032675">
    <property type="entry name" value="LRR_dom_sf"/>
</dbReference>
<dbReference type="GO" id="GO:0016973">
    <property type="term" value="P:poly(A)+ mRNA export from nucleus"/>
    <property type="evidence" value="ECO:0007669"/>
    <property type="project" value="TreeGrafter"/>
</dbReference>